<proteinExistence type="predicted"/>
<dbReference type="PANTHER" id="PTHR34219">
    <property type="entry name" value="IRON-REGULATED INNER MEMBRANE PROTEIN-RELATED"/>
    <property type="match status" value="1"/>
</dbReference>
<keyword evidence="3" id="KW-1185">Reference proteome</keyword>
<dbReference type="Proteomes" id="UP000184480">
    <property type="component" value="Unassembled WGS sequence"/>
</dbReference>
<gene>
    <name evidence="2" type="ORF">SAMN05444362_104225</name>
</gene>
<dbReference type="PANTHER" id="PTHR34219:SF3">
    <property type="entry name" value="BLL7967 PROTEIN"/>
    <property type="match status" value="1"/>
</dbReference>
<dbReference type="OrthoDB" id="111691at2"/>
<organism evidence="2 3">
    <name type="scientific">Dysgonomonas macrotermitis</name>
    <dbReference type="NCBI Taxonomy" id="1346286"/>
    <lineage>
        <taxon>Bacteria</taxon>
        <taxon>Pseudomonadati</taxon>
        <taxon>Bacteroidota</taxon>
        <taxon>Bacteroidia</taxon>
        <taxon>Bacteroidales</taxon>
        <taxon>Dysgonomonadaceae</taxon>
        <taxon>Dysgonomonas</taxon>
    </lineage>
</organism>
<dbReference type="AlphaFoldDB" id="A0A1M4ZXY7"/>
<dbReference type="PROSITE" id="PS51257">
    <property type="entry name" value="PROKAR_LIPOPROTEIN"/>
    <property type="match status" value="1"/>
</dbReference>
<dbReference type="EMBL" id="FQUC01000004">
    <property type="protein sequence ID" value="SHF22868.1"/>
    <property type="molecule type" value="Genomic_DNA"/>
</dbReference>
<name>A0A1M4ZXY7_9BACT</name>
<protein>
    <submittedName>
        <fullName evidence="2">Uncharacterized iron-regulated membrane protein</fullName>
    </submittedName>
</protein>
<sequence length="384" mass="44179">MAKPSFRKISYYLHLWLGLISGIIIFIVAITGCIYTFQTEIRNLLQPYQYVEVQDKPFLSPAELKEKAEKYIYVTPADSSNVIYGVTYGKQDKAIILAYNHYDKGYTIMLLNPYTGDYIAQQALKDDFFRVILAGHRSLWLPYPIGHQIVGWSVLVFVIVTITGLILWIPKRWSKKSLKPRLTIKRNKDSFRFVYDLHNVLGFYAAFIALAIAITGLTWSFNWFSESYYAVVSAGNEFKEWKVVQSDTTLVSTDTNQSDRLWQQMAKEYPIGKEGTFMFDFPTKKADAFRIGYNPANDDTYYKRHFRFFDQTSLVELEGGGGLYGMKYEDSAAGDKFYRMTYDIHVGAIAGLPGKIIVFFTSLIIASLPVTGFILWLKKRKKKK</sequence>
<keyword evidence="1" id="KW-0472">Membrane</keyword>
<feature type="transmembrane region" description="Helical" evidence="1">
    <location>
        <begin position="201"/>
        <end position="221"/>
    </location>
</feature>
<dbReference type="Pfam" id="PF03929">
    <property type="entry name" value="PepSY_TM"/>
    <property type="match status" value="1"/>
</dbReference>
<reference evidence="3" key="1">
    <citation type="submission" date="2016-11" db="EMBL/GenBank/DDBJ databases">
        <authorList>
            <person name="Varghese N."/>
            <person name="Submissions S."/>
        </authorList>
    </citation>
    <scope>NUCLEOTIDE SEQUENCE [LARGE SCALE GENOMIC DNA]</scope>
    <source>
        <strain evidence="3">DSM 27370</strain>
    </source>
</reference>
<evidence type="ECO:0000313" key="2">
    <source>
        <dbReference type="EMBL" id="SHF22868.1"/>
    </source>
</evidence>
<dbReference type="InterPro" id="IPR005625">
    <property type="entry name" value="PepSY-ass_TM"/>
</dbReference>
<evidence type="ECO:0000256" key="1">
    <source>
        <dbReference type="SAM" id="Phobius"/>
    </source>
</evidence>
<keyword evidence="1" id="KW-1133">Transmembrane helix</keyword>
<feature type="transmembrane region" description="Helical" evidence="1">
    <location>
        <begin position="356"/>
        <end position="377"/>
    </location>
</feature>
<dbReference type="RefSeq" id="WP_062182071.1">
    <property type="nucleotide sequence ID" value="NZ_BBXL01000015.1"/>
</dbReference>
<evidence type="ECO:0000313" key="3">
    <source>
        <dbReference type="Proteomes" id="UP000184480"/>
    </source>
</evidence>
<dbReference type="STRING" id="1346286.SAMN05444362_104225"/>
<feature type="transmembrane region" description="Helical" evidence="1">
    <location>
        <begin position="12"/>
        <end position="37"/>
    </location>
</feature>
<accession>A0A1M4ZXY7</accession>
<feature type="transmembrane region" description="Helical" evidence="1">
    <location>
        <begin position="149"/>
        <end position="169"/>
    </location>
</feature>
<keyword evidence="1" id="KW-0812">Transmembrane</keyword>